<dbReference type="EMBL" id="BJLA01000024">
    <property type="protein sequence ID" value="GEA33612.1"/>
    <property type="molecule type" value="Genomic_DNA"/>
</dbReference>
<reference evidence="2 3" key="1">
    <citation type="submission" date="2019-06" db="EMBL/GenBank/DDBJ databases">
        <title>Draft genome sequence of Clostridium diolis DSM 15410.</title>
        <authorList>
            <person name="Kobayashi H."/>
            <person name="Tanizawa Y."/>
            <person name="Tohno M."/>
        </authorList>
    </citation>
    <scope>NUCLEOTIDE SEQUENCE [LARGE SCALE GENOMIC DNA]</scope>
    <source>
        <strain evidence="2 3">DSM 15410</strain>
    </source>
</reference>
<organism evidence="2 3">
    <name type="scientific">Clostridium diolis</name>
    <dbReference type="NCBI Taxonomy" id="223919"/>
    <lineage>
        <taxon>Bacteria</taxon>
        <taxon>Bacillati</taxon>
        <taxon>Bacillota</taxon>
        <taxon>Clostridia</taxon>
        <taxon>Eubacteriales</taxon>
        <taxon>Clostridiaceae</taxon>
        <taxon>Clostridium</taxon>
    </lineage>
</organism>
<dbReference type="Proteomes" id="UP000325212">
    <property type="component" value="Unassembled WGS sequence"/>
</dbReference>
<evidence type="ECO:0000313" key="3">
    <source>
        <dbReference type="Proteomes" id="UP000325212"/>
    </source>
</evidence>
<sequence length="50" mass="5841">MNPTHYSKWIKRNILENDFAIENEDYEVLAIECENPQGGRPSQDYKLSAI</sequence>
<dbReference type="InterPro" id="IPR013557">
    <property type="entry name" value="AntA/B_antirep"/>
</dbReference>
<name>A0AAV3W845_9CLOT</name>
<dbReference type="RefSeq" id="WP_243141343.1">
    <property type="nucleotide sequence ID" value="NZ_BJLA01000024.1"/>
</dbReference>
<evidence type="ECO:0000313" key="2">
    <source>
        <dbReference type="EMBL" id="GEA33612.1"/>
    </source>
</evidence>
<accession>A0AAV3W845</accession>
<comment type="caution">
    <text evidence="2">The sequence shown here is derived from an EMBL/GenBank/DDBJ whole genome shotgun (WGS) entry which is preliminary data.</text>
</comment>
<feature type="domain" description="AntA/AntB antirepressor" evidence="1">
    <location>
        <begin position="4"/>
        <end position="48"/>
    </location>
</feature>
<protein>
    <recommendedName>
        <fullName evidence="1">AntA/AntB antirepressor domain-containing protein</fullName>
    </recommendedName>
</protein>
<evidence type="ECO:0000259" key="1">
    <source>
        <dbReference type="Pfam" id="PF08346"/>
    </source>
</evidence>
<keyword evidence="3" id="KW-1185">Reference proteome</keyword>
<dbReference type="AlphaFoldDB" id="A0AAV3W845"/>
<proteinExistence type="predicted"/>
<dbReference type="Pfam" id="PF08346">
    <property type="entry name" value="AntA"/>
    <property type="match status" value="1"/>
</dbReference>
<gene>
    <name evidence="2" type="ORF">CDIOL_45350</name>
</gene>